<reference evidence="6" key="1">
    <citation type="journal article" date="2019" name="Int. J. Syst. Evol. Microbiol.">
        <title>The Global Catalogue of Microorganisms (GCM) 10K type strain sequencing project: providing services to taxonomists for standard genome sequencing and annotation.</title>
        <authorList>
            <consortium name="The Broad Institute Genomics Platform"/>
            <consortium name="The Broad Institute Genome Sequencing Center for Infectious Disease"/>
            <person name="Wu L."/>
            <person name="Ma J."/>
        </authorList>
    </citation>
    <scope>NUCLEOTIDE SEQUENCE [LARGE SCALE GENOMIC DNA]</scope>
    <source>
        <strain evidence="6">NBRC 111756</strain>
    </source>
</reference>
<dbReference type="PANTHER" id="PTHR42756">
    <property type="entry name" value="TRANSCRIPTIONAL REGULATOR, MARR"/>
    <property type="match status" value="1"/>
</dbReference>
<sequence>MRQRFQQYASESDLTYAQARALVYVARNEGLRQVELAELLEVQPITLARLIDQLQAEGLVERRADPSDRRAHRLYLCAAATGPLKQIRAVGQQVYEQMLAGLDEEERSALQSALKLIRHNLIND</sequence>
<feature type="domain" description="HTH marR-type" evidence="4">
    <location>
        <begin position="1"/>
        <end position="119"/>
    </location>
</feature>
<gene>
    <name evidence="5" type="ORF">ACFQDL_22305</name>
</gene>
<dbReference type="InterPro" id="IPR036388">
    <property type="entry name" value="WH-like_DNA-bd_sf"/>
</dbReference>
<dbReference type="PROSITE" id="PS50995">
    <property type="entry name" value="HTH_MARR_2"/>
    <property type="match status" value="1"/>
</dbReference>
<keyword evidence="2" id="KW-0238">DNA-binding</keyword>
<accession>A0ABW2A4U0</accession>
<dbReference type="SMART" id="SM00347">
    <property type="entry name" value="HTH_MARR"/>
    <property type="match status" value="1"/>
</dbReference>
<dbReference type="SUPFAM" id="SSF46785">
    <property type="entry name" value="Winged helix' DNA-binding domain"/>
    <property type="match status" value="1"/>
</dbReference>
<dbReference type="PANTHER" id="PTHR42756:SF1">
    <property type="entry name" value="TRANSCRIPTIONAL REPRESSOR OF EMRAB OPERON"/>
    <property type="match status" value="1"/>
</dbReference>
<dbReference type="InterPro" id="IPR036390">
    <property type="entry name" value="WH_DNA-bd_sf"/>
</dbReference>
<evidence type="ECO:0000259" key="4">
    <source>
        <dbReference type="PROSITE" id="PS50995"/>
    </source>
</evidence>
<dbReference type="PRINTS" id="PR00598">
    <property type="entry name" value="HTHMARR"/>
</dbReference>
<proteinExistence type="predicted"/>
<dbReference type="Pfam" id="PF12802">
    <property type="entry name" value="MarR_2"/>
    <property type="match status" value="1"/>
</dbReference>
<evidence type="ECO:0000256" key="2">
    <source>
        <dbReference type="ARBA" id="ARBA00023125"/>
    </source>
</evidence>
<evidence type="ECO:0000256" key="3">
    <source>
        <dbReference type="ARBA" id="ARBA00023163"/>
    </source>
</evidence>
<dbReference type="Gene3D" id="1.10.10.10">
    <property type="entry name" value="Winged helix-like DNA-binding domain superfamily/Winged helix DNA-binding domain"/>
    <property type="match status" value="1"/>
</dbReference>
<keyword evidence="6" id="KW-1185">Reference proteome</keyword>
<dbReference type="EMBL" id="JBHSWE010000001">
    <property type="protein sequence ID" value="MFC6672493.1"/>
    <property type="molecule type" value="Genomic_DNA"/>
</dbReference>
<protein>
    <submittedName>
        <fullName evidence="5">MarR family winged helix-turn-helix transcriptional regulator</fullName>
    </submittedName>
</protein>
<dbReference type="InterPro" id="IPR000835">
    <property type="entry name" value="HTH_MarR-typ"/>
</dbReference>
<keyword evidence="1" id="KW-0805">Transcription regulation</keyword>
<dbReference type="RefSeq" id="WP_379910929.1">
    <property type="nucleotide sequence ID" value="NZ_JBHSWE010000001.1"/>
</dbReference>
<organism evidence="5 6">
    <name type="scientific">Marinobacterium aestuariivivens</name>
    <dbReference type="NCBI Taxonomy" id="1698799"/>
    <lineage>
        <taxon>Bacteria</taxon>
        <taxon>Pseudomonadati</taxon>
        <taxon>Pseudomonadota</taxon>
        <taxon>Gammaproteobacteria</taxon>
        <taxon>Oceanospirillales</taxon>
        <taxon>Oceanospirillaceae</taxon>
        <taxon>Marinobacterium</taxon>
    </lineage>
</organism>
<comment type="caution">
    <text evidence="5">The sequence shown here is derived from an EMBL/GenBank/DDBJ whole genome shotgun (WGS) entry which is preliminary data.</text>
</comment>
<evidence type="ECO:0000313" key="6">
    <source>
        <dbReference type="Proteomes" id="UP001596422"/>
    </source>
</evidence>
<dbReference type="Proteomes" id="UP001596422">
    <property type="component" value="Unassembled WGS sequence"/>
</dbReference>
<name>A0ABW2A4U0_9GAMM</name>
<keyword evidence="3" id="KW-0804">Transcription</keyword>
<evidence type="ECO:0000256" key="1">
    <source>
        <dbReference type="ARBA" id="ARBA00023015"/>
    </source>
</evidence>
<evidence type="ECO:0000313" key="5">
    <source>
        <dbReference type="EMBL" id="MFC6672493.1"/>
    </source>
</evidence>